<name>A0A3N4IEN4_ASCIM</name>
<evidence type="ECO:0000313" key="2">
    <source>
        <dbReference type="EMBL" id="RPA83907.1"/>
    </source>
</evidence>
<protein>
    <submittedName>
        <fullName evidence="2">Uncharacterized protein</fullName>
    </submittedName>
</protein>
<dbReference type="Proteomes" id="UP000275078">
    <property type="component" value="Unassembled WGS sequence"/>
</dbReference>
<feature type="region of interest" description="Disordered" evidence="1">
    <location>
        <begin position="1"/>
        <end position="53"/>
    </location>
</feature>
<evidence type="ECO:0000256" key="1">
    <source>
        <dbReference type="SAM" id="MobiDB-lite"/>
    </source>
</evidence>
<feature type="compositionally biased region" description="Polar residues" evidence="1">
    <location>
        <begin position="22"/>
        <end position="52"/>
    </location>
</feature>
<keyword evidence="3" id="KW-1185">Reference proteome</keyword>
<evidence type="ECO:0000313" key="3">
    <source>
        <dbReference type="Proteomes" id="UP000275078"/>
    </source>
</evidence>
<gene>
    <name evidence="2" type="ORF">BJ508DRAFT_360235</name>
</gene>
<reference evidence="2 3" key="1">
    <citation type="journal article" date="2018" name="Nat. Ecol. Evol.">
        <title>Pezizomycetes genomes reveal the molecular basis of ectomycorrhizal truffle lifestyle.</title>
        <authorList>
            <person name="Murat C."/>
            <person name="Payen T."/>
            <person name="Noel B."/>
            <person name="Kuo A."/>
            <person name="Morin E."/>
            <person name="Chen J."/>
            <person name="Kohler A."/>
            <person name="Krizsan K."/>
            <person name="Balestrini R."/>
            <person name="Da Silva C."/>
            <person name="Montanini B."/>
            <person name="Hainaut M."/>
            <person name="Levati E."/>
            <person name="Barry K.W."/>
            <person name="Belfiori B."/>
            <person name="Cichocki N."/>
            <person name="Clum A."/>
            <person name="Dockter R.B."/>
            <person name="Fauchery L."/>
            <person name="Guy J."/>
            <person name="Iotti M."/>
            <person name="Le Tacon F."/>
            <person name="Lindquist E.A."/>
            <person name="Lipzen A."/>
            <person name="Malagnac F."/>
            <person name="Mello A."/>
            <person name="Molinier V."/>
            <person name="Miyauchi S."/>
            <person name="Poulain J."/>
            <person name="Riccioni C."/>
            <person name="Rubini A."/>
            <person name="Sitrit Y."/>
            <person name="Splivallo R."/>
            <person name="Traeger S."/>
            <person name="Wang M."/>
            <person name="Zifcakova L."/>
            <person name="Wipf D."/>
            <person name="Zambonelli A."/>
            <person name="Paolocci F."/>
            <person name="Nowrousian M."/>
            <person name="Ottonello S."/>
            <person name="Baldrian P."/>
            <person name="Spatafora J.W."/>
            <person name="Henrissat B."/>
            <person name="Nagy L.G."/>
            <person name="Aury J.M."/>
            <person name="Wincker P."/>
            <person name="Grigoriev I.V."/>
            <person name="Bonfante P."/>
            <person name="Martin F.M."/>
        </authorList>
    </citation>
    <scope>NUCLEOTIDE SEQUENCE [LARGE SCALE GENOMIC DNA]</scope>
    <source>
        <strain evidence="2 3">RN42</strain>
    </source>
</reference>
<accession>A0A3N4IEN4</accession>
<dbReference type="AlphaFoldDB" id="A0A3N4IEN4"/>
<dbReference type="EMBL" id="ML119662">
    <property type="protein sequence ID" value="RPA83907.1"/>
    <property type="molecule type" value="Genomic_DNA"/>
</dbReference>
<organism evidence="2 3">
    <name type="scientific">Ascobolus immersus RN42</name>
    <dbReference type="NCBI Taxonomy" id="1160509"/>
    <lineage>
        <taxon>Eukaryota</taxon>
        <taxon>Fungi</taxon>
        <taxon>Dikarya</taxon>
        <taxon>Ascomycota</taxon>
        <taxon>Pezizomycotina</taxon>
        <taxon>Pezizomycetes</taxon>
        <taxon>Pezizales</taxon>
        <taxon>Ascobolaceae</taxon>
        <taxon>Ascobolus</taxon>
    </lineage>
</organism>
<sequence length="218" mass="24748">MSIRNVTGKPKLAANTAFKSIPTEQPATASTSSPTKYQSKGHQPRRNSTQSYALAVAEPKITIRSAGDAQLAHQLQNTSLNPKNEEFPPLPRATPVVVDTRQPKVKPNKYDGPLRFNNKAEMLQMYEQLKKIHGVTDELEKEYQESGFMEPKEDWVEGRLAFLRKNGFEKLPTPSEYLEWLESTIIPESQDFDEHNPGVIAYFDSMGEEEYNASRFEK</sequence>
<proteinExistence type="predicted"/>